<dbReference type="OrthoDB" id="6480633at2759"/>
<feature type="domain" description="Sushi" evidence="8">
    <location>
        <begin position="21"/>
        <end position="78"/>
    </location>
</feature>
<dbReference type="PANTHER" id="PTHR46393">
    <property type="entry name" value="SUSHI DOMAIN-CONTAINING PROTEIN"/>
    <property type="match status" value="1"/>
</dbReference>
<dbReference type="Proteomes" id="UP000585614">
    <property type="component" value="Unassembled WGS sequence"/>
</dbReference>
<keyword evidence="2 7" id="KW-0732">Signal</keyword>
<reference evidence="10 11" key="2">
    <citation type="journal article" date="2018" name="Annu Rev Anim Biosci">
        <title>Bat Biology, Genomes, and the Bat1K Project: To Generate Chromosome-Level Genomes for All Living Bat Species.</title>
        <authorList>
            <person name="Teeling E.C."/>
            <person name="Vernes S.C."/>
            <person name="Davalos L.M."/>
            <person name="Ray D.A."/>
            <person name="Gilbert M.T.P."/>
            <person name="Myers E."/>
        </authorList>
    </citation>
    <scope>NUCLEOTIDE SEQUENCE</scope>
</reference>
<dbReference type="Gene3D" id="2.10.70.10">
    <property type="entry name" value="Complement Module, domain 1"/>
    <property type="match status" value="3"/>
</dbReference>
<dbReference type="KEGG" id="rfq:117014875"/>
<feature type="domain" description="Sushi" evidence="8">
    <location>
        <begin position="79"/>
        <end position="136"/>
    </location>
</feature>
<dbReference type="RefSeq" id="XP_032949042.1">
    <property type="nucleotide sequence ID" value="XM_033093151.1"/>
</dbReference>
<dbReference type="FunFam" id="2.10.70.10:FF:000090">
    <property type="entry name" value="Complement component 4 binding protein beta"/>
    <property type="match status" value="1"/>
</dbReference>
<dbReference type="GO" id="GO:1903027">
    <property type="term" value="P:regulation of opsonization"/>
    <property type="evidence" value="ECO:0007669"/>
    <property type="project" value="Ensembl"/>
</dbReference>
<gene>
    <name evidence="10" type="primary">C4BPB</name>
    <name evidence="9" type="ORF">mRhiFer1_001881</name>
</gene>
<accession>A0A671G3D8</accession>
<keyword evidence="1 6" id="KW-0768">Sushi</keyword>
<reference evidence="9 12" key="4">
    <citation type="journal article" date="2020" name="Nature">
        <title>Six reference-quality genomes reveal evolution of bat adaptations.</title>
        <authorList>
            <person name="Jebb D."/>
            <person name="Huang Z."/>
            <person name="Pippel M."/>
            <person name="Hughes G.M."/>
            <person name="Lavrichenko K."/>
            <person name="Devanna P."/>
            <person name="Winkler S."/>
            <person name="Jermiin L.S."/>
            <person name="Skirmuntt E.C."/>
            <person name="Katzourakis A."/>
            <person name="Burkitt-Gray L."/>
            <person name="Ray D.A."/>
            <person name="Sullivan K.A.M."/>
            <person name="Roscito J.G."/>
            <person name="Kirilenko B.M."/>
            <person name="Davalos L.M."/>
            <person name="Corthals A.P."/>
            <person name="Power M.L."/>
            <person name="Jones G."/>
            <person name="Ransome R.D."/>
            <person name="Dechmann D.K.N."/>
            <person name="Locatelli A.G."/>
            <person name="Puechmaille S.J."/>
            <person name="Fedrigo O."/>
            <person name="Jarvis E.D."/>
            <person name="Hiller M."/>
            <person name="Vernes S.C."/>
            <person name="Myers E.W."/>
            <person name="Teeling E.C."/>
        </authorList>
    </citation>
    <scope>NUCLEOTIDE SEQUENCE [LARGE SCALE GENOMIC DNA]</scope>
    <source>
        <strain evidence="9">MRhiFer1</strain>
        <tissue evidence="9">Lung</tissue>
    </source>
</reference>
<name>A0A671G3D8_RHIFE</name>
<dbReference type="GO" id="GO:0005615">
    <property type="term" value="C:extracellular space"/>
    <property type="evidence" value="ECO:0007669"/>
    <property type="project" value="Ensembl"/>
</dbReference>
<feature type="disulfide bond" evidence="6">
    <location>
        <begin position="49"/>
        <end position="76"/>
    </location>
</feature>
<dbReference type="GeneTree" id="ENSGT00940000163065"/>
<dbReference type="EMBL" id="JACAGC010000021">
    <property type="protein sequence ID" value="KAF6292528.1"/>
    <property type="molecule type" value="Genomic_DNA"/>
</dbReference>
<reference evidence="10 11" key="3">
    <citation type="submission" date="2018-12" db="EMBL/GenBank/DDBJ databases">
        <title>G10K-VGP greater horseshoe bat female genome, primary haplotype.</title>
        <authorList>
            <person name="Teeling E."/>
            <person name="Myers G."/>
            <person name="Vernes S."/>
            <person name="Pippel M."/>
            <person name="Winkler S."/>
            <person name="Fedrigo O."/>
            <person name="Rhie A."/>
            <person name="Koren S."/>
            <person name="Phillippy A."/>
            <person name="Lewin H."/>
            <person name="Damas J."/>
            <person name="Howe K."/>
            <person name="Mountcastle J."/>
            <person name="Jarvis E.D."/>
        </authorList>
    </citation>
    <scope>NUCLEOTIDE SEQUENCE [LARGE SCALE GENOMIC DNA]</scope>
</reference>
<dbReference type="SMART" id="SM00032">
    <property type="entry name" value="CCP"/>
    <property type="match status" value="3"/>
</dbReference>
<evidence type="ECO:0000256" key="5">
    <source>
        <dbReference type="ARBA" id="ARBA00023180"/>
    </source>
</evidence>
<evidence type="ECO:0000256" key="3">
    <source>
        <dbReference type="ARBA" id="ARBA00022737"/>
    </source>
</evidence>
<proteinExistence type="predicted"/>
<evidence type="ECO:0000313" key="9">
    <source>
        <dbReference type="EMBL" id="KAF6292528.1"/>
    </source>
</evidence>
<dbReference type="GO" id="GO:0045732">
    <property type="term" value="P:positive regulation of protein catabolic process"/>
    <property type="evidence" value="ECO:0007669"/>
    <property type="project" value="Ensembl"/>
</dbReference>
<dbReference type="CDD" id="cd00033">
    <property type="entry name" value="CCP"/>
    <property type="match status" value="3"/>
</dbReference>
<comment type="caution">
    <text evidence="6">Lacks conserved residue(s) required for the propagation of feature annotation.</text>
</comment>
<dbReference type="CTD" id="725"/>
<dbReference type="AlphaFoldDB" id="A0A671G3D8"/>
<evidence type="ECO:0000256" key="4">
    <source>
        <dbReference type="ARBA" id="ARBA00023157"/>
    </source>
</evidence>
<evidence type="ECO:0000259" key="8">
    <source>
        <dbReference type="PROSITE" id="PS50923"/>
    </source>
</evidence>
<dbReference type="PROSITE" id="PS50923">
    <property type="entry name" value="SUSHI"/>
    <property type="match status" value="3"/>
</dbReference>
<evidence type="ECO:0000256" key="6">
    <source>
        <dbReference type="PROSITE-ProRule" id="PRU00302"/>
    </source>
</evidence>
<feature type="chain" id="PRO_5044626818" evidence="7">
    <location>
        <begin position="21"/>
        <end position="261"/>
    </location>
</feature>
<dbReference type="OMA" id="ICIKGYH"/>
<keyword evidence="3" id="KW-0677">Repeat</keyword>
<feature type="disulfide bond" evidence="6">
    <location>
        <begin position="107"/>
        <end position="134"/>
    </location>
</feature>
<evidence type="ECO:0000313" key="11">
    <source>
        <dbReference type="Proteomes" id="UP000472240"/>
    </source>
</evidence>
<reference evidence="10 11" key="1">
    <citation type="journal article" date="2015" name="Annu Rev Anim Biosci">
        <title>The Genome 10K Project: a way forward.</title>
        <authorList>
            <person name="Koepfli K.P."/>
            <person name="Paten B."/>
            <person name="O'Brien S.J."/>
            <person name="Koepfli K.P."/>
            <person name="Paten B."/>
            <person name="Antunes A."/>
            <person name="Belov K."/>
            <person name="Bustamante C."/>
            <person name="Castoe T.A."/>
            <person name="Clawson H."/>
            <person name="Crawford A.J."/>
            <person name="Diekhans M."/>
            <person name="Distel D."/>
            <person name="Durbin R."/>
            <person name="Earl D."/>
            <person name="Fujita M.K."/>
            <person name="Gamble T."/>
            <person name="Georges A."/>
            <person name="Gemmell N."/>
            <person name="Gilbert M.T."/>
            <person name="Graves J.M."/>
            <person name="Green R.E."/>
            <person name="Hickey G."/>
            <person name="Jarvis E.D."/>
            <person name="Johnson W."/>
            <person name="Komissarov A."/>
            <person name="Korf I."/>
            <person name="Kuhn R."/>
            <person name="Larkin D.M."/>
            <person name="Lewin H."/>
            <person name="Lopez J.V."/>
            <person name="Ma J."/>
            <person name="Marques-Bonet T."/>
            <person name="Miller W."/>
            <person name="Murphy R."/>
            <person name="Pevzner P."/>
            <person name="Shapiro B."/>
            <person name="Steiner C."/>
            <person name="Tamazian G."/>
            <person name="Venkatesh B."/>
            <person name="Wang J."/>
            <person name="Wayne R."/>
            <person name="Wiley E."/>
            <person name="Yang H."/>
            <person name="Zhang G."/>
            <person name="Haussler D."/>
            <person name="Ryder O."/>
            <person name="O'Brien S.J."/>
        </authorList>
    </citation>
    <scope>NUCLEOTIDE SEQUENCE</scope>
</reference>
<dbReference type="Proteomes" id="UP000472240">
    <property type="component" value="Chromosome 22"/>
</dbReference>
<dbReference type="GO" id="GO:0009609">
    <property type="term" value="P:response to symbiotic bacterium"/>
    <property type="evidence" value="ECO:0007669"/>
    <property type="project" value="Ensembl"/>
</dbReference>
<dbReference type="Ensembl" id="ENSRFET00010031879.1">
    <property type="protein sequence ID" value="ENSRFEP00010029372.1"/>
    <property type="gene ID" value="ENSRFEG00010019494.1"/>
</dbReference>
<keyword evidence="11" id="KW-1185">Reference proteome</keyword>
<dbReference type="SUPFAM" id="SSF57535">
    <property type="entry name" value="Complement control module/SCR domain"/>
    <property type="match status" value="3"/>
</dbReference>
<evidence type="ECO:0000313" key="10">
    <source>
        <dbReference type="Ensembl" id="ENSRFEP00010029372.1"/>
    </source>
</evidence>
<dbReference type="GeneID" id="117014875"/>
<evidence type="ECO:0000256" key="1">
    <source>
        <dbReference type="ARBA" id="ARBA00022659"/>
    </source>
</evidence>
<dbReference type="PANTHER" id="PTHR46393:SF7">
    <property type="entry name" value="COMPLEMENT C2"/>
    <property type="match status" value="1"/>
</dbReference>
<keyword evidence="4 6" id="KW-1015">Disulfide bond</keyword>
<keyword evidence="5" id="KW-0325">Glycoprotein</keyword>
<reference evidence="10" key="5">
    <citation type="submission" date="2025-05" db="UniProtKB">
        <authorList>
            <consortium name="Ensembl"/>
        </authorList>
    </citation>
    <scope>IDENTIFICATION</scope>
</reference>
<evidence type="ECO:0000256" key="7">
    <source>
        <dbReference type="SAM" id="SignalP"/>
    </source>
</evidence>
<feature type="domain" description="Sushi" evidence="8">
    <location>
        <begin position="137"/>
        <end position="193"/>
    </location>
</feature>
<dbReference type="GO" id="GO:0045959">
    <property type="term" value="P:negative regulation of complement activation, classical pathway"/>
    <property type="evidence" value="ECO:0007669"/>
    <property type="project" value="Ensembl"/>
</dbReference>
<organism evidence="10 11">
    <name type="scientific">Rhinolophus ferrumequinum</name>
    <name type="common">Greater horseshoe bat</name>
    <dbReference type="NCBI Taxonomy" id="59479"/>
    <lineage>
        <taxon>Eukaryota</taxon>
        <taxon>Metazoa</taxon>
        <taxon>Chordata</taxon>
        <taxon>Craniata</taxon>
        <taxon>Vertebrata</taxon>
        <taxon>Euteleostomi</taxon>
        <taxon>Mammalia</taxon>
        <taxon>Eutheria</taxon>
        <taxon>Laurasiatheria</taxon>
        <taxon>Chiroptera</taxon>
        <taxon>Yinpterochiroptera</taxon>
        <taxon>Rhinolophoidea</taxon>
        <taxon>Rhinolophidae</taxon>
        <taxon>Rhinolophinae</taxon>
        <taxon>Rhinolophus</taxon>
    </lineage>
</organism>
<dbReference type="InterPro" id="IPR035976">
    <property type="entry name" value="Sushi/SCR/CCP_sf"/>
</dbReference>
<evidence type="ECO:0000313" key="12">
    <source>
        <dbReference type="Proteomes" id="UP000585614"/>
    </source>
</evidence>
<sequence>MFFRFVCYLVVVLLISGSDAQSCPELPPVDNSIFIAKEVKGQILGTYICLKGYHLVGEKTFFCNASKEWNAPTPKCRLGHCPDPVLVNGEFSSPGPVNVNDRITFMCKEDYILKGSNWSQCLEDHTWVPPLPICKSRHCGHPGVPAHGYFEGRDFNSGSTITYYCEERYHLVGTQDQQCIDGEWSSALPDCELIQEVPKVAPQTACEKALFAFQERKDFCKTIENFRKRLKKNGLTMEELKYSLEIKKAELQAKMLPRHCS</sequence>
<protein>
    <submittedName>
        <fullName evidence="9 10">Complement component 4 binding protein beta</fullName>
    </submittedName>
</protein>
<dbReference type="Pfam" id="PF00084">
    <property type="entry name" value="Sushi"/>
    <property type="match status" value="3"/>
</dbReference>
<feature type="signal peptide" evidence="7">
    <location>
        <begin position="1"/>
        <end position="20"/>
    </location>
</feature>
<evidence type="ECO:0000256" key="2">
    <source>
        <dbReference type="ARBA" id="ARBA00022729"/>
    </source>
</evidence>
<dbReference type="InterPro" id="IPR000436">
    <property type="entry name" value="Sushi_SCR_CCP_dom"/>
</dbReference>